<dbReference type="EMBL" id="BMEC01000003">
    <property type="protein sequence ID" value="GGC28235.1"/>
    <property type="molecule type" value="Genomic_DNA"/>
</dbReference>
<proteinExistence type="predicted"/>
<accession>A0ABQ1LQF5</accession>
<dbReference type="SUPFAM" id="SSF52266">
    <property type="entry name" value="SGNH hydrolase"/>
    <property type="match status" value="1"/>
</dbReference>
<keyword evidence="2" id="KW-1185">Reference proteome</keyword>
<dbReference type="Proteomes" id="UP000636010">
    <property type="component" value="Unassembled WGS sequence"/>
</dbReference>
<protein>
    <recommendedName>
        <fullName evidence="3">SGNH/GDSL hydrolase family protein</fullName>
    </recommendedName>
</protein>
<evidence type="ECO:0000313" key="2">
    <source>
        <dbReference type="Proteomes" id="UP000636010"/>
    </source>
</evidence>
<organism evidence="1 2">
    <name type="scientific">Marivirga lumbricoides</name>
    <dbReference type="NCBI Taxonomy" id="1046115"/>
    <lineage>
        <taxon>Bacteria</taxon>
        <taxon>Pseudomonadati</taxon>
        <taxon>Bacteroidota</taxon>
        <taxon>Cytophagia</taxon>
        <taxon>Cytophagales</taxon>
        <taxon>Marivirgaceae</taxon>
        <taxon>Marivirga</taxon>
    </lineage>
</organism>
<reference evidence="2" key="1">
    <citation type="journal article" date="2019" name="Int. J. Syst. Evol. Microbiol.">
        <title>The Global Catalogue of Microorganisms (GCM) 10K type strain sequencing project: providing services to taxonomists for standard genome sequencing and annotation.</title>
        <authorList>
            <consortium name="The Broad Institute Genomics Platform"/>
            <consortium name="The Broad Institute Genome Sequencing Center for Infectious Disease"/>
            <person name="Wu L."/>
            <person name="Ma J."/>
        </authorList>
    </citation>
    <scope>NUCLEOTIDE SEQUENCE [LARGE SCALE GENOMIC DNA]</scope>
    <source>
        <strain evidence="2">CGMCC 1.10832</strain>
    </source>
</reference>
<dbReference type="RefSeq" id="WP_229712520.1">
    <property type="nucleotide sequence ID" value="NZ_BAABHU010000003.1"/>
</dbReference>
<evidence type="ECO:0000313" key="1">
    <source>
        <dbReference type="EMBL" id="GGC28235.1"/>
    </source>
</evidence>
<evidence type="ECO:0008006" key="3">
    <source>
        <dbReference type="Google" id="ProtNLM"/>
    </source>
</evidence>
<gene>
    <name evidence="1" type="ORF">GCM10011506_12030</name>
</gene>
<comment type="caution">
    <text evidence="1">The sequence shown here is derived from an EMBL/GenBank/DDBJ whole genome shotgun (WGS) entry which is preliminary data.</text>
</comment>
<sequence length="317" mass="37062">MYKFLIKLLILLFFFVPIYIIFIGSVHLSSLDSLKANIKFKKGGNGHLFTRLKEADTIKNIDILVLGSSHAYRGIDPRVFERAGYKLFNLGSSSQSHIQTEFLVKEYLERLNPKIVLYEVYPNVFQNDGFESFIDLASNYRNPLGLWRMALKINSIPVYNTWIASLFDYAFNNSINFNEAIIKKDDIYISGGYVEKKKQMNNSIEELNSRKTEINNLQIESFESTIEFLNKKRIPTLLIQAPITSENYEHLHNRREFDNFFENYVKGDKVENYINYNNQKLPLDNSLHFYDSHHLNQDGVEVFNEFLLKSVKGYVNE</sequence>
<name>A0ABQ1LQF5_9BACT</name>